<keyword evidence="3" id="KW-1185">Reference proteome</keyword>
<name>A0A210QVJ2_MIZYE</name>
<reference evidence="2 3" key="1">
    <citation type="journal article" date="2017" name="Nat. Ecol. Evol.">
        <title>Scallop genome provides insights into evolution of bilaterian karyotype and development.</title>
        <authorList>
            <person name="Wang S."/>
            <person name="Zhang J."/>
            <person name="Jiao W."/>
            <person name="Li J."/>
            <person name="Xun X."/>
            <person name="Sun Y."/>
            <person name="Guo X."/>
            <person name="Huan P."/>
            <person name="Dong B."/>
            <person name="Zhang L."/>
            <person name="Hu X."/>
            <person name="Sun X."/>
            <person name="Wang J."/>
            <person name="Zhao C."/>
            <person name="Wang Y."/>
            <person name="Wang D."/>
            <person name="Huang X."/>
            <person name="Wang R."/>
            <person name="Lv J."/>
            <person name="Li Y."/>
            <person name="Zhang Z."/>
            <person name="Liu B."/>
            <person name="Lu W."/>
            <person name="Hui Y."/>
            <person name="Liang J."/>
            <person name="Zhou Z."/>
            <person name="Hou R."/>
            <person name="Li X."/>
            <person name="Liu Y."/>
            <person name="Li H."/>
            <person name="Ning X."/>
            <person name="Lin Y."/>
            <person name="Zhao L."/>
            <person name="Xing Q."/>
            <person name="Dou J."/>
            <person name="Li Y."/>
            <person name="Mao J."/>
            <person name="Guo H."/>
            <person name="Dou H."/>
            <person name="Li T."/>
            <person name="Mu C."/>
            <person name="Jiang W."/>
            <person name="Fu Q."/>
            <person name="Fu X."/>
            <person name="Miao Y."/>
            <person name="Liu J."/>
            <person name="Yu Q."/>
            <person name="Li R."/>
            <person name="Liao H."/>
            <person name="Li X."/>
            <person name="Kong Y."/>
            <person name="Jiang Z."/>
            <person name="Chourrout D."/>
            <person name="Li R."/>
            <person name="Bao Z."/>
        </authorList>
    </citation>
    <scope>NUCLEOTIDE SEQUENCE [LARGE SCALE GENOMIC DNA]</scope>
    <source>
        <strain evidence="2 3">PY_sf001</strain>
    </source>
</reference>
<comment type="caution">
    <text evidence="2">The sequence shown here is derived from an EMBL/GenBank/DDBJ whole genome shotgun (WGS) entry which is preliminary data.</text>
</comment>
<proteinExistence type="predicted"/>
<evidence type="ECO:0000313" key="3">
    <source>
        <dbReference type="Proteomes" id="UP000242188"/>
    </source>
</evidence>
<evidence type="ECO:0000256" key="1">
    <source>
        <dbReference type="SAM" id="MobiDB-lite"/>
    </source>
</evidence>
<organism evidence="2 3">
    <name type="scientific">Mizuhopecten yessoensis</name>
    <name type="common">Japanese scallop</name>
    <name type="synonym">Patinopecten yessoensis</name>
    <dbReference type="NCBI Taxonomy" id="6573"/>
    <lineage>
        <taxon>Eukaryota</taxon>
        <taxon>Metazoa</taxon>
        <taxon>Spiralia</taxon>
        <taxon>Lophotrochozoa</taxon>
        <taxon>Mollusca</taxon>
        <taxon>Bivalvia</taxon>
        <taxon>Autobranchia</taxon>
        <taxon>Pteriomorphia</taxon>
        <taxon>Pectinida</taxon>
        <taxon>Pectinoidea</taxon>
        <taxon>Pectinidae</taxon>
        <taxon>Mizuhopecten</taxon>
    </lineage>
</organism>
<sequence length="463" mass="51958">MLKQFTVPVPKSVSGENVFIYPLNVSPLDNHRIKTPANGSSPSTYWKSPYYGPDTKHLDIQFKNTELYNATISKQLEAKEKSVKSILKNSLPPSLLDQCVPERARKPEGCKAEVGKPKYNLRQALSPSESRSSGKKEKKVKFDDRYGRLSAIESKYRLQHSERKGSAKVRSEKTNSVKESLFSLQADRNLELTEQEHDLAHAVSSSDRSSVFNPQETDGGLQNTSFFINGDRQLEQRSEHESSVPEVIVERLNSVDISNGDEEESDIQKNGKENMLKLEETTDDFCERIPLNTENVCGVNVGLAIDTSGVHVSNKSKGINVQAQDTTAGKRTKTLVKSKTAPDLLMTRYAHNYDLRGRRGSLDDSHLFSRIALGRRRISGKTTVNTLGGAVVTRSHIRPVMFSRLSRESSHHPVLIESRQQSYRNFCDKSKTSQIVGWLEHVKEIQSREGPCIQADSDIDKDK</sequence>
<evidence type="ECO:0000313" key="2">
    <source>
        <dbReference type="EMBL" id="OWF52783.1"/>
    </source>
</evidence>
<gene>
    <name evidence="2" type="ORF">KP79_PYT17570</name>
</gene>
<protein>
    <submittedName>
        <fullName evidence="2">Uncharacterized protein</fullName>
    </submittedName>
</protein>
<dbReference type="Proteomes" id="UP000242188">
    <property type="component" value="Unassembled WGS sequence"/>
</dbReference>
<accession>A0A210QVJ2</accession>
<feature type="region of interest" description="Disordered" evidence="1">
    <location>
        <begin position="202"/>
        <end position="223"/>
    </location>
</feature>
<feature type="compositionally biased region" description="Polar residues" evidence="1">
    <location>
        <begin position="203"/>
        <end position="223"/>
    </location>
</feature>
<dbReference type="AlphaFoldDB" id="A0A210QVJ2"/>
<dbReference type="EMBL" id="NEDP02001654">
    <property type="protein sequence ID" value="OWF52783.1"/>
    <property type="molecule type" value="Genomic_DNA"/>
</dbReference>